<reference evidence="2 3" key="1">
    <citation type="submission" date="2024-06" db="EMBL/GenBank/DDBJ databases">
        <authorList>
            <person name="Pan Q."/>
            <person name="Wen M."/>
            <person name="Jouanno E."/>
            <person name="Zahm M."/>
            <person name="Klopp C."/>
            <person name="Cabau C."/>
            <person name="Louis A."/>
            <person name="Berthelot C."/>
            <person name="Parey E."/>
            <person name="Roest Crollius H."/>
            <person name="Montfort J."/>
            <person name="Robinson-Rechavi M."/>
            <person name="Bouchez O."/>
            <person name="Lampietro C."/>
            <person name="Lopez Roques C."/>
            <person name="Donnadieu C."/>
            <person name="Postlethwait J."/>
            <person name="Bobe J."/>
            <person name="Verreycken H."/>
            <person name="Guiguen Y."/>
        </authorList>
    </citation>
    <scope>NUCLEOTIDE SEQUENCE [LARGE SCALE GENOMIC DNA]</scope>
    <source>
        <strain evidence="2">Up_M1</strain>
        <tissue evidence="2">Testis</tissue>
    </source>
</reference>
<dbReference type="PROSITE" id="PS50041">
    <property type="entry name" value="C_TYPE_LECTIN_2"/>
    <property type="match status" value="1"/>
</dbReference>
<dbReference type="CDD" id="cd00037">
    <property type="entry name" value="CLECT"/>
    <property type="match status" value="1"/>
</dbReference>
<dbReference type="EMBL" id="JAGEUA010000007">
    <property type="protein sequence ID" value="KAL0970578.1"/>
    <property type="molecule type" value="Genomic_DNA"/>
</dbReference>
<keyword evidence="3" id="KW-1185">Reference proteome</keyword>
<organism evidence="2 3">
    <name type="scientific">Umbra pygmaea</name>
    <name type="common">Eastern mudminnow</name>
    <dbReference type="NCBI Taxonomy" id="75934"/>
    <lineage>
        <taxon>Eukaryota</taxon>
        <taxon>Metazoa</taxon>
        <taxon>Chordata</taxon>
        <taxon>Craniata</taxon>
        <taxon>Vertebrata</taxon>
        <taxon>Euteleostomi</taxon>
        <taxon>Actinopterygii</taxon>
        <taxon>Neopterygii</taxon>
        <taxon>Teleostei</taxon>
        <taxon>Protacanthopterygii</taxon>
        <taxon>Esociformes</taxon>
        <taxon>Umbridae</taxon>
        <taxon>Umbra</taxon>
    </lineage>
</organism>
<dbReference type="Pfam" id="PF00059">
    <property type="entry name" value="Lectin_C"/>
    <property type="match status" value="1"/>
</dbReference>
<comment type="caution">
    <text evidence="2">The sequence shown here is derived from an EMBL/GenBank/DDBJ whole genome shotgun (WGS) entry which is preliminary data.</text>
</comment>
<dbReference type="InterPro" id="IPR001304">
    <property type="entry name" value="C-type_lectin-like"/>
</dbReference>
<evidence type="ECO:0000313" key="2">
    <source>
        <dbReference type="EMBL" id="KAL0970578.1"/>
    </source>
</evidence>
<evidence type="ECO:0000313" key="3">
    <source>
        <dbReference type="Proteomes" id="UP001557470"/>
    </source>
</evidence>
<name>A0ABD0WKY7_UMBPY</name>
<accession>A0ABD0WKY7</accession>
<dbReference type="SMART" id="SM00034">
    <property type="entry name" value="CLECT"/>
    <property type="match status" value="1"/>
</dbReference>
<dbReference type="PANTHER" id="PTHR22803">
    <property type="entry name" value="MANNOSE, PHOSPHOLIPASE, LECTIN RECEPTOR RELATED"/>
    <property type="match status" value="1"/>
</dbReference>
<sequence>MNSLYFAGVFVFEVPYQRNCLILGGNLASVHGLHQYNFLLNVIEKSAKRDQRTWIGANDAVREGIWMWSDGSRFKYHNWSRGQPSKSNNRENCMEMNYGADRGKNDSPCWIELPFLCARKL</sequence>
<evidence type="ECO:0000259" key="1">
    <source>
        <dbReference type="PROSITE" id="PS50041"/>
    </source>
</evidence>
<protein>
    <recommendedName>
        <fullName evidence="1">C-type lectin domain-containing protein</fullName>
    </recommendedName>
</protein>
<dbReference type="InterPro" id="IPR016187">
    <property type="entry name" value="CTDL_fold"/>
</dbReference>
<dbReference type="PRINTS" id="PR01504">
    <property type="entry name" value="PNCREATITSAP"/>
</dbReference>
<feature type="domain" description="C-type lectin" evidence="1">
    <location>
        <begin position="17"/>
        <end position="118"/>
    </location>
</feature>
<dbReference type="Proteomes" id="UP001557470">
    <property type="component" value="Unassembled WGS sequence"/>
</dbReference>
<dbReference type="SUPFAM" id="SSF56436">
    <property type="entry name" value="C-type lectin-like"/>
    <property type="match status" value="1"/>
</dbReference>
<dbReference type="InterPro" id="IPR050111">
    <property type="entry name" value="C-type_lectin/snaclec_domain"/>
</dbReference>
<gene>
    <name evidence="2" type="ORF">UPYG_G00243980</name>
</gene>
<dbReference type="AlphaFoldDB" id="A0ABD0WKY7"/>
<dbReference type="Gene3D" id="3.10.100.10">
    <property type="entry name" value="Mannose-Binding Protein A, subunit A"/>
    <property type="match status" value="1"/>
</dbReference>
<dbReference type="InterPro" id="IPR016186">
    <property type="entry name" value="C-type_lectin-like/link_sf"/>
</dbReference>
<proteinExistence type="predicted"/>